<evidence type="ECO:0000256" key="1">
    <source>
        <dbReference type="SAM" id="Phobius"/>
    </source>
</evidence>
<organism evidence="2 3">
    <name type="scientific">Mucilaginibacter robiniae</name>
    <dbReference type="NCBI Taxonomy" id="2728022"/>
    <lineage>
        <taxon>Bacteria</taxon>
        <taxon>Pseudomonadati</taxon>
        <taxon>Bacteroidota</taxon>
        <taxon>Sphingobacteriia</taxon>
        <taxon>Sphingobacteriales</taxon>
        <taxon>Sphingobacteriaceae</taxon>
        <taxon>Mucilaginibacter</taxon>
    </lineage>
</organism>
<feature type="transmembrane region" description="Helical" evidence="1">
    <location>
        <begin position="149"/>
        <end position="171"/>
    </location>
</feature>
<keyword evidence="1" id="KW-1133">Transmembrane helix</keyword>
<name>A0A7L5E6E8_9SPHI</name>
<dbReference type="KEGG" id="mrob:HH214_08795"/>
<proteinExistence type="predicted"/>
<feature type="transmembrane region" description="Helical" evidence="1">
    <location>
        <begin position="61"/>
        <end position="84"/>
    </location>
</feature>
<feature type="transmembrane region" description="Helical" evidence="1">
    <location>
        <begin position="96"/>
        <end position="117"/>
    </location>
</feature>
<dbReference type="AlphaFoldDB" id="A0A7L5E6E8"/>
<evidence type="ECO:0000313" key="3">
    <source>
        <dbReference type="Proteomes" id="UP000503278"/>
    </source>
</evidence>
<dbReference type="EMBL" id="CP051682">
    <property type="protein sequence ID" value="QJD95966.1"/>
    <property type="molecule type" value="Genomic_DNA"/>
</dbReference>
<keyword evidence="1" id="KW-0472">Membrane</keyword>
<protein>
    <submittedName>
        <fullName evidence="2">Uncharacterized protein</fullName>
    </submittedName>
</protein>
<reference evidence="2 3" key="1">
    <citation type="submission" date="2020-04" db="EMBL/GenBank/DDBJ databases">
        <title>Genome sequencing of novel species.</title>
        <authorList>
            <person name="Heo J."/>
            <person name="Kim S.-J."/>
            <person name="Kim J.-S."/>
            <person name="Hong S.-B."/>
            <person name="Kwon S.-W."/>
        </authorList>
    </citation>
    <scope>NUCLEOTIDE SEQUENCE [LARGE SCALE GENOMIC DNA]</scope>
    <source>
        <strain evidence="2 3">F39-2</strain>
    </source>
</reference>
<gene>
    <name evidence="2" type="ORF">HH214_08795</name>
</gene>
<feature type="transmembrane region" description="Helical" evidence="1">
    <location>
        <begin position="183"/>
        <end position="209"/>
    </location>
</feature>
<evidence type="ECO:0000313" key="2">
    <source>
        <dbReference type="EMBL" id="QJD95966.1"/>
    </source>
</evidence>
<keyword evidence="1" id="KW-0812">Transmembrane</keyword>
<accession>A0A7L5E6E8</accession>
<dbReference type="RefSeq" id="WP_169606972.1">
    <property type="nucleotide sequence ID" value="NZ_CP051682.1"/>
</dbReference>
<keyword evidence="3" id="KW-1185">Reference proteome</keyword>
<dbReference type="Proteomes" id="UP000503278">
    <property type="component" value="Chromosome"/>
</dbReference>
<sequence length="213" mass="24627">MKTVQLPLLLSWSFLVVLSSVLIFVTNRHILTPQFYAASGQPLSGTPGREAEVYAHLQYRIYLLSITFLTLKTALIALVLYTALYLADHCVQYTQVLLMIIRAEYIFLLPALIKLWWFPIRYPHGLLTDWHHLYVLSLLSVCPDVPADWAYPLQTLNLWEILYCLALAWGVRRLSRLTYRRSLRLIACSYVPALLIWIVAVSFCTILFFPEHA</sequence>